<dbReference type="Proteomes" id="UP001165422">
    <property type="component" value="Unassembled WGS sequence"/>
</dbReference>
<evidence type="ECO:0000256" key="1">
    <source>
        <dbReference type="ARBA" id="ARBA00004496"/>
    </source>
</evidence>
<comment type="subcellular location">
    <subcellularLocation>
        <location evidence="1">Cytoplasm</location>
    </subcellularLocation>
</comment>
<proteinExistence type="predicted"/>
<dbReference type="InterPro" id="IPR007838">
    <property type="entry name" value="Cell_div_ZapA-like"/>
</dbReference>
<dbReference type="RefSeq" id="WP_150356205.1">
    <property type="nucleotide sequence ID" value="NZ_JAJJPB010000001.1"/>
</dbReference>
<keyword evidence="5" id="KW-0717">Septation</keyword>
<evidence type="ECO:0000256" key="6">
    <source>
        <dbReference type="ARBA" id="ARBA00023306"/>
    </source>
</evidence>
<dbReference type="EMBL" id="JAJJPB010000001">
    <property type="protein sequence ID" value="MCC9293278.1"/>
    <property type="molecule type" value="Genomic_DNA"/>
</dbReference>
<evidence type="ECO:0000256" key="9">
    <source>
        <dbReference type="ARBA" id="ARBA00033158"/>
    </source>
</evidence>
<organism evidence="11 12">
    <name type="scientific">Clostridium aromativorans</name>
    <dbReference type="NCBI Taxonomy" id="2836848"/>
    <lineage>
        <taxon>Bacteria</taxon>
        <taxon>Bacillati</taxon>
        <taxon>Bacillota</taxon>
        <taxon>Clostridia</taxon>
        <taxon>Eubacteriales</taxon>
        <taxon>Clostridiaceae</taxon>
        <taxon>Clostridium</taxon>
    </lineage>
</organism>
<dbReference type="PANTHER" id="PTHR34981:SF1">
    <property type="entry name" value="CELL DIVISION PROTEIN ZAPA"/>
    <property type="match status" value="1"/>
</dbReference>
<evidence type="ECO:0000256" key="5">
    <source>
        <dbReference type="ARBA" id="ARBA00023210"/>
    </source>
</evidence>
<reference evidence="11" key="1">
    <citation type="submission" date="2021-11" db="EMBL/GenBank/DDBJ databases">
        <authorList>
            <person name="Qingchun L."/>
            <person name="Dong Z."/>
            <person name="Zongwei Q."/>
            <person name="Jia Z."/>
            <person name="Duotao L."/>
        </authorList>
    </citation>
    <scope>NUCLEOTIDE SEQUENCE</scope>
    <source>
        <strain evidence="11">WLY-B-L2</strain>
    </source>
</reference>
<evidence type="ECO:0000313" key="12">
    <source>
        <dbReference type="Proteomes" id="UP001165422"/>
    </source>
</evidence>
<keyword evidence="4 11" id="KW-0132">Cell division</keyword>
<evidence type="ECO:0000256" key="2">
    <source>
        <dbReference type="ARBA" id="ARBA00015195"/>
    </source>
</evidence>
<dbReference type="GO" id="GO:0051301">
    <property type="term" value="P:cell division"/>
    <property type="evidence" value="ECO:0007669"/>
    <property type="project" value="UniProtKB-KW"/>
</dbReference>
<dbReference type="InterPro" id="IPR053712">
    <property type="entry name" value="Bac_CellDiv_Activator"/>
</dbReference>
<evidence type="ECO:0000256" key="10">
    <source>
        <dbReference type="SAM" id="Coils"/>
    </source>
</evidence>
<keyword evidence="3" id="KW-0963">Cytoplasm</keyword>
<keyword evidence="12" id="KW-1185">Reference proteome</keyword>
<dbReference type="InterPro" id="IPR036192">
    <property type="entry name" value="Cell_div_ZapA-like_sf"/>
</dbReference>
<evidence type="ECO:0000256" key="4">
    <source>
        <dbReference type="ARBA" id="ARBA00022618"/>
    </source>
</evidence>
<comment type="caution">
    <text evidence="11">The sequence shown here is derived from an EMBL/GenBank/DDBJ whole genome shotgun (WGS) entry which is preliminary data.</text>
</comment>
<gene>
    <name evidence="11" type="primary">zapA</name>
    <name evidence="11" type="ORF">LN736_00095</name>
</gene>
<sequence length="199" mass="23270">MNVVTVFINGIEYNLKGDEQEEYLHKVASYVDKKVKNILENNSKLSTSSAAILSALNVADDMLKVQNNNDELSKQVRELKKVEKVYEDQINSLKKQLKYTEELNGEFKEKLKKAESDDQLKEKDKQIEKLKEEIEIIKETTQKYIKENTKIIEENKELKFQVQSGKYKIIDLQHKLIENQINLAKEKKQKNPLLNRGSR</sequence>
<comment type="subunit">
    <text evidence="8">Homodimer. Interacts with FtsZ.</text>
</comment>
<evidence type="ECO:0000313" key="11">
    <source>
        <dbReference type="EMBL" id="MCC9293278.1"/>
    </source>
</evidence>
<dbReference type="Pfam" id="PF05164">
    <property type="entry name" value="ZapA"/>
    <property type="match status" value="1"/>
</dbReference>
<accession>A0ABS8N0G7</accession>
<dbReference type="Gene3D" id="6.10.250.790">
    <property type="match status" value="1"/>
</dbReference>
<dbReference type="SUPFAM" id="SSF102829">
    <property type="entry name" value="Cell division protein ZapA-like"/>
    <property type="match status" value="1"/>
</dbReference>
<evidence type="ECO:0000256" key="3">
    <source>
        <dbReference type="ARBA" id="ARBA00022490"/>
    </source>
</evidence>
<evidence type="ECO:0000256" key="7">
    <source>
        <dbReference type="ARBA" id="ARBA00024910"/>
    </source>
</evidence>
<comment type="function">
    <text evidence="7">Activator of cell division through the inhibition of FtsZ GTPase activity, therefore promoting FtsZ assembly into bundles of protofilaments necessary for the formation of the division Z ring. It is recruited early at mid-cell but it is not essential for cell division.</text>
</comment>
<keyword evidence="10" id="KW-0175">Coiled coil</keyword>
<protein>
    <recommendedName>
        <fullName evidence="2">Cell division protein ZapA</fullName>
    </recommendedName>
    <alternativeName>
        <fullName evidence="9">Z ring-associated protein ZapA</fullName>
    </alternativeName>
</protein>
<feature type="coiled-coil region" evidence="10">
    <location>
        <begin position="62"/>
        <end position="147"/>
    </location>
</feature>
<evidence type="ECO:0000256" key="8">
    <source>
        <dbReference type="ARBA" id="ARBA00026068"/>
    </source>
</evidence>
<keyword evidence="6" id="KW-0131">Cell cycle</keyword>
<name>A0ABS8N0G7_9CLOT</name>
<dbReference type="PANTHER" id="PTHR34981">
    <property type="entry name" value="CELL DIVISION PROTEIN ZAPA"/>
    <property type="match status" value="1"/>
</dbReference>